<feature type="transmembrane region" description="Helical" evidence="1">
    <location>
        <begin position="132"/>
        <end position="156"/>
    </location>
</feature>
<feature type="transmembrane region" description="Helical" evidence="1">
    <location>
        <begin position="45"/>
        <end position="66"/>
    </location>
</feature>
<evidence type="ECO:0000313" key="3">
    <source>
        <dbReference type="Proteomes" id="UP000019760"/>
    </source>
</evidence>
<gene>
    <name evidence="2" type="ORF">Amme_114_004</name>
</gene>
<feature type="transmembrane region" description="Helical" evidence="1">
    <location>
        <begin position="78"/>
        <end position="97"/>
    </location>
</feature>
<dbReference type="Pfam" id="PF03729">
    <property type="entry name" value="DUF308"/>
    <property type="match status" value="1"/>
</dbReference>
<comment type="caution">
    <text evidence="2">The sequence shown here is derived from an EMBL/GenBank/DDBJ whole genome shotgun (WGS) entry which is preliminary data.</text>
</comment>
<dbReference type="OrthoDB" id="9815400at2"/>
<dbReference type="PANTHER" id="PTHR34989:SF1">
    <property type="entry name" value="PROTEIN HDED"/>
    <property type="match status" value="1"/>
</dbReference>
<dbReference type="Proteomes" id="UP000019760">
    <property type="component" value="Unassembled WGS sequence"/>
</dbReference>
<keyword evidence="1" id="KW-1133">Transmembrane helix</keyword>
<dbReference type="PANTHER" id="PTHR34989">
    <property type="entry name" value="PROTEIN HDED"/>
    <property type="match status" value="1"/>
</dbReference>
<feature type="transmembrane region" description="Helical" evidence="1">
    <location>
        <begin position="103"/>
        <end position="125"/>
    </location>
</feature>
<dbReference type="InterPro" id="IPR005325">
    <property type="entry name" value="DUF308_memb"/>
</dbReference>
<dbReference type="AlphaFoldDB" id="A0A023D7W6"/>
<organism evidence="2 3">
    <name type="scientific">Acidomonas methanolica NBRC 104435</name>
    <dbReference type="NCBI Taxonomy" id="1231351"/>
    <lineage>
        <taxon>Bacteria</taxon>
        <taxon>Pseudomonadati</taxon>
        <taxon>Pseudomonadota</taxon>
        <taxon>Alphaproteobacteria</taxon>
        <taxon>Acetobacterales</taxon>
        <taxon>Acetobacteraceae</taxon>
        <taxon>Acidomonas</taxon>
    </lineage>
</organism>
<reference evidence="2 3" key="2">
    <citation type="journal article" date="2014" name="FEMS Microbiol. Lett.">
        <title>Draft genomic DNA sequence of the facultatively methylotrophic bacterium Acidomonas methanolica type strain MB58.</title>
        <authorList>
            <person name="Higashiura N."/>
            <person name="Hadano H."/>
            <person name="Hirakawa H."/>
            <person name="Matsutani M."/>
            <person name="Takabe S."/>
            <person name="Matsushita K."/>
            <person name="Azuma Y."/>
        </authorList>
    </citation>
    <scope>NUCLEOTIDE SEQUENCE [LARGE SCALE GENOMIC DNA]</scope>
    <source>
        <strain evidence="2 3">MB58</strain>
    </source>
</reference>
<protein>
    <recommendedName>
        <fullName evidence="4">HdeD</fullName>
    </recommendedName>
</protein>
<dbReference type="EMBL" id="BAND01000113">
    <property type="protein sequence ID" value="GAJ30247.1"/>
    <property type="molecule type" value="Genomic_DNA"/>
</dbReference>
<evidence type="ECO:0008006" key="4">
    <source>
        <dbReference type="Google" id="ProtNLM"/>
    </source>
</evidence>
<feature type="transmembrane region" description="Helical" evidence="1">
    <location>
        <begin position="21"/>
        <end position="39"/>
    </location>
</feature>
<accession>A0A023D7W6</accession>
<feature type="transmembrane region" description="Helical" evidence="1">
    <location>
        <begin position="162"/>
        <end position="186"/>
    </location>
</feature>
<keyword evidence="1" id="KW-0472">Membrane</keyword>
<evidence type="ECO:0000313" key="2">
    <source>
        <dbReference type="EMBL" id="GAJ30247.1"/>
    </source>
</evidence>
<sequence>MSGSNPFPSFSPSLPTVTLKPGWLIALGVVLLLLGMLALGEAWLLTLTSVLAIGMLLVIAGIVQLAQSFAHSSASTGNRWLAALGGVLYIVAGLLLIDEPVTGSIFLTAFVAGLLIISGVARAIWAFGHRYLATWWLALLSGVVSVVLGVLIYAMLPWSGLWLIGTFIGVELIFAGVTMLSLGFTAKRALGS</sequence>
<name>A0A023D7W6_ACIMT</name>
<keyword evidence="3" id="KW-1185">Reference proteome</keyword>
<dbReference type="GO" id="GO:0005886">
    <property type="term" value="C:plasma membrane"/>
    <property type="evidence" value="ECO:0007669"/>
    <property type="project" value="TreeGrafter"/>
</dbReference>
<dbReference type="RefSeq" id="WP_042061084.1">
    <property type="nucleotide sequence ID" value="NZ_BAND01000113.1"/>
</dbReference>
<dbReference type="InterPro" id="IPR052712">
    <property type="entry name" value="Acid_resist_chaperone_HdeD"/>
</dbReference>
<evidence type="ECO:0000256" key="1">
    <source>
        <dbReference type="SAM" id="Phobius"/>
    </source>
</evidence>
<proteinExistence type="predicted"/>
<keyword evidence="1" id="KW-0812">Transmembrane</keyword>
<reference evidence="3" key="1">
    <citation type="journal article" date="2014" name="FEMS Microbiol. Lett.">
        <title>Draft Genomic DNA Sequence of the Facultatively Methylotrophic Bacterium Acidomonas methanolica type strain MB58.</title>
        <authorList>
            <person name="Higashiura N."/>
            <person name="Hadano H."/>
            <person name="Hirakawa H."/>
            <person name="Matsutani M."/>
            <person name="Takabe S."/>
            <person name="Matsushita K."/>
            <person name="Azuma Y."/>
        </authorList>
    </citation>
    <scope>NUCLEOTIDE SEQUENCE [LARGE SCALE GENOMIC DNA]</scope>
    <source>
        <strain evidence="3">MB58</strain>
    </source>
</reference>